<evidence type="ECO:0000313" key="3">
    <source>
        <dbReference type="Proteomes" id="UP001381693"/>
    </source>
</evidence>
<reference evidence="2 3" key="1">
    <citation type="submission" date="2023-11" db="EMBL/GenBank/DDBJ databases">
        <title>Halocaridina rubra genome assembly.</title>
        <authorList>
            <person name="Smith C."/>
        </authorList>
    </citation>
    <scope>NUCLEOTIDE SEQUENCE [LARGE SCALE GENOMIC DNA]</scope>
    <source>
        <strain evidence="2">EP-1</strain>
        <tissue evidence="2">Whole</tissue>
    </source>
</reference>
<dbReference type="InterPro" id="IPR003609">
    <property type="entry name" value="Pan_app"/>
</dbReference>
<evidence type="ECO:0000313" key="2">
    <source>
        <dbReference type="EMBL" id="KAK7069197.1"/>
    </source>
</evidence>
<dbReference type="Gene3D" id="3.50.4.10">
    <property type="entry name" value="Hepatocyte Growth Factor"/>
    <property type="match status" value="1"/>
</dbReference>
<feature type="domain" description="Apple" evidence="1">
    <location>
        <begin position="18"/>
        <end position="125"/>
    </location>
</feature>
<dbReference type="Pfam" id="PF00024">
    <property type="entry name" value="PAN_1"/>
    <property type="match status" value="1"/>
</dbReference>
<comment type="caution">
    <text evidence="2">The sequence shown here is derived from an EMBL/GenBank/DDBJ whole genome shotgun (WGS) entry which is preliminary data.</text>
</comment>
<dbReference type="Proteomes" id="UP001381693">
    <property type="component" value="Unassembled WGS sequence"/>
</dbReference>
<name>A0AAN8WQD6_HALRR</name>
<protein>
    <recommendedName>
        <fullName evidence="1">Apple domain-containing protein</fullName>
    </recommendedName>
</protein>
<evidence type="ECO:0000259" key="1">
    <source>
        <dbReference type="PROSITE" id="PS50948"/>
    </source>
</evidence>
<sequence>MSDNSKLFCLFPTASEACAGDRDYEEPKFGVPNERVSHYVDMHYYVDKELMANSAAACKRACEIENEFLCRSFLYKGPPTGSSYNCQLFHLDHLTLPDGPSTFLTTDRPLLDNGERTGTYYENTCKSKYPNETSSSTAGS</sequence>
<dbReference type="PROSITE" id="PS50948">
    <property type="entry name" value="PAN"/>
    <property type="match status" value="1"/>
</dbReference>
<proteinExistence type="predicted"/>
<dbReference type="EMBL" id="JAXCGZ010017001">
    <property type="protein sequence ID" value="KAK7069197.1"/>
    <property type="molecule type" value="Genomic_DNA"/>
</dbReference>
<keyword evidence="3" id="KW-1185">Reference proteome</keyword>
<organism evidence="2 3">
    <name type="scientific">Halocaridina rubra</name>
    <name type="common">Hawaiian red shrimp</name>
    <dbReference type="NCBI Taxonomy" id="373956"/>
    <lineage>
        <taxon>Eukaryota</taxon>
        <taxon>Metazoa</taxon>
        <taxon>Ecdysozoa</taxon>
        <taxon>Arthropoda</taxon>
        <taxon>Crustacea</taxon>
        <taxon>Multicrustacea</taxon>
        <taxon>Malacostraca</taxon>
        <taxon>Eumalacostraca</taxon>
        <taxon>Eucarida</taxon>
        <taxon>Decapoda</taxon>
        <taxon>Pleocyemata</taxon>
        <taxon>Caridea</taxon>
        <taxon>Atyoidea</taxon>
        <taxon>Atyidae</taxon>
        <taxon>Halocaridina</taxon>
    </lineage>
</organism>
<gene>
    <name evidence="2" type="ORF">SK128_022260</name>
</gene>
<dbReference type="AlphaFoldDB" id="A0AAN8WQD6"/>
<accession>A0AAN8WQD6</accession>
<dbReference type="SUPFAM" id="SSF57414">
    <property type="entry name" value="Hairpin loop containing domain-like"/>
    <property type="match status" value="1"/>
</dbReference>